<dbReference type="Pfam" id="PF24521">
    <property type="entry name" value="Ank_KRIT1"/>
    <property type="match status" value="1"/>
</dbReference>
<keyword evidence="1" id="KW-0040">ANK repeat</keyword>
<organism evidence="4 5">
    <name type="scientific">Patellaria atrata CBS 101060</name>
    <dbReference type="NCBI Taxonomy" id="1346257"/>
    <lineage>
        <taxon>Eukaryota</taxon>
        <taxon>Fungi</taxon>
        <taxon>Dikarya</taxon>
        <taxon>Ascomycota</taxon>
        <taxon>Pezizomycotina</taxon>
        <taxon>Dothideomycetes</taxon>
        <taxon>Dothideomycetes incertae sedis</taxon>
        <taxon>Patellariales</taxon>
        <taxon>Patellariaceae</taxon>
        <taxon>Patellaria</taxon>
    </lineage>
</organism>
<dbReference type="OrthoDB" id="194358at2759"/>
<protein>
    <submittedName>
        <fullName evidence="4">Ankyrin</fullName>
    </submittedName>
</protein>
<feature type="region of interest" description="Disordered" evidence="2">
    <location>
        <begin position="607"/>
        <end position="640"/>
    </location>
</feature>
<dbReference type="PANTHER" id="PTHR24149">
    <property type="entry name" value="ANKYRIN REPEAT DOMAIN-CONTAINING PROTEIN 12"/>
    <property type="match status" value="1"/>
</dbReference>
<dbReference type="InterPro" id="IPR053210">
    <property type="entry name" value="ANKRD12"/>
</dbReference>
<feature type="non-terminal residue" evidence="4">
    <location>
        <position position="640"/>
    </location>
</feature>
<keyword evidence="5" id="KW-1185">Reference proteome</keyword>
<feature type="compositionally biased region" description="Basic and acidic residues" evidence="2">
    <location>
        <begin position="124"/>
        <end position="154"/>
    </location>
</feature>
<dbReference type="InterPro" id="IPR056485">
    <property type="entry name" value="ARM_KRIT1"/>
</dbReference>
<evidence type="ECO:0000256" key="1">
    <source>
        <dbReference type="PROSITE-ProRule" id="PRU00023"/>
    </source>
</evidence>
<dbReference type="PROSITE" id="PS50088">
    <property type="entry name" value="ANK_REPEAT"/>
    <property type="match status" value="2"/>
</dbReference>
<dbReference type="AlphaFoldDB" id="A0A9P4VMB6"/>
<dbReference type="Gene3D" id="1.25.40.20">
    <property type="entry name" value="Ankyrin repeat-containing domain"/>
    <property type="match status" value="2"/>
</dbReference>
<evidence type="ECO:0000256" key="2">
    <source>
        <dbReference type="SAM" id="MobiDB-lite"/>
    </source>
</evidence>
<dbReference type="GO" id="GO:0005654">
    <property type="term" value="C:nucleoplasm"/>
    <property type="evidence" value="ECO:0007669"/>
    <property type="project" value="TreeGrafter"/>
</dbReference>
<feature type="compositionally biased region" description="Polar residues" evidence="2">
    <location>
        <begin position="1"/>
        <end position="10"/>
    </location>
</feature>
<proteinExistence type="predicted"/>
<feature type="domain" description="KRIT1 ARM-repeats" evidence="3">
    <location>
        <begin position="479"/>
        <end position="615"/>
    </location>
</feature>
<dbReference type="PROSITE" id="PS50297">
    <property type="entry name" value="ANK_REP_REGION"/>
    <property type="match status" value="2"/>
</dbReference>
<dbReference type="InterPro" id="IPR002110">
    <property type="entry name" value="Ankyrin_rpt"/>
</dbReference>
<feature type="repeat" description="ANK" evidence="1">
    <location>
        <begin position="395"/>
        <end position="419"/>
    </location>
</feature>
<feature type="region of interest" description="Disordered" evidence="2">
    <location>
        <begin position="1"/>
        <end position="326"/>
    </location>
</feature>
<feature type="compositionally biased region" description="Polar residues" evidence="2">
    <location>
        <begin position="184"/>
        <end position="198"/>
    </location>
</feature>
<name>A0A9P4VMB6_9PEZI</name>
<evidence type="ECO:0000313" key="5">
    <source>
        <dbReference type="Proteomes" id="UP000799429"/>
    </source>
</evidence>
<gene>
    <name evidence="4" type="ORF">M501DRAFT_944056</name>
</gene>
<dbReference type="SMART" id="SM00248">
    <property type="entry name" value="ANK"/>
    <property type="match status" value="3"/>
</dbReference>
<dbReference type="InterPro" id="IPR036770">
    <property type="entry name" value="Ankyrin_rpt-contain_sf"/>
</dbReference>
<feature type="compositionally biased region" description="Polar residues" evidence="2">
    <location>
        <begin position="157"/>
        <end position="175"/>
    </location>
</feature>
<feature type="compositionally biased region" description="Polar residues" evidence="2">
    <location>
        <begin position="254"/>
        <end position="264"/>
    </location>
</feature>
<sequence>MTSNGVNGTTEPLERNGSPAVRPKSPPIQSPAANPSLVPPKSSPTLEGKDLGVRSPLANGDRPDSSGTDRDAPNDSEAETVVLNGEESPHKKQGKAVKHERDDEDEDLARRKKMAKSEPASSSKHSEPERRRSTEPEKPSSKPRLASEKSDAKRNGLSRSENSGAEPASNEQLHSPKTEPPNSPGSRTKLQERSSSTVETKKRKIREEHHLKNIEPPRQRHRSDGPGKDSAVHSLRNQPTSPPTPNGRPHRRSLSTQTVQQPLAQTRKRRDVANLNIHDHDRYSDSSSETSSSPRPQHQAVPRLKRSSHRALTSPVRGMPPKKNIDRFGATRLARDCEKGDLELVKQDFELAPEELDQVDFAGIAPLQKAALNGHADVVEFLIKKGCRTDCMSSDHDTPLIDATENGHVDVVRLLLEVGHVNPHHQNRKGQRALDAIDEDNEETAEELKALLNEYMLKEPLEENDSAKSTTLAQAMQSESASNLLYNEYNVETLRDKAAEGDVGAVAQLISADIKPNNACGIAASRGGHDDVLSLLLAVGLKADPDPAKHSETPMTVAIGRGHLKVITLLLDQDNFDPTRRNREGKTYWELSEERRGPRWQQERELLKLRYDSHKTQRSPNSRRRQAGQAASSSKHLKRE</sequence>
<evidence type="ECO:0000313" key="4">
    <source>
        <dbReference type="EMBL" id="KAF2834507.1"/>
    </source>
</evidence>
<feature type="repeat" description="ANK" evidence="1">
    <location>
        <begin position="362"/>
        <end position="394"/>
    </location>
</feature>
<feature type="compositionally biased region" description="Basic and acidic residues" evidence="2">
    <location>
        <begin position="61"/>
        <end position="73"/>
    </location>
</feature>
<reference evidence="4" key="1">
    <citation type="journal article" date="2020" name="Stud. Mycol.">
        <title>101 Dothideomycetes genomes: a test case for predicting lifestyles and emergence of pathogens.</title>
        <authorList>
            <person name="Haridas S."/>
            <person name="Albert R."/>
            <person name="Binder M."/>
            <person name="Bloem J."/>
            <person name="Labutti K."/>
            <person name="Salamov A."/>
            <person name="Andreopoulos B."/>
            <person name="Baker S."/>
            <person name="Barry K."/>
            <person name="Bills G."/>
            <person name="Bluhm B."/>
            <person name="Cannon C."/>
            <person name="Castanera R."/>
            <person name="Culley D."/>
            <person name="Daum C."/>
            <person name="Ezra D."/>
            <person name="Gonzalez J."/>
            <person name="Henrissat B."/>
            <person name="Kuo A."/>
            <person name="Liang C."/>
            <person name="Lipzen A."/>
            <person name="Lutzoni F."/>
            <person name="Magnuson J."/>
            <person name="Mondo S."/>
            <person name="Nolan M."/>
            <person name="Ohm R."/>
            <person name="Pangilinan J."/>
            <person name="Park H.-J."/>
            <person name="Ramirez L."/>
            <person name="Alfaro M."/>
            <person name="Sun H."/>
            <person name="Tritt A."/>
            <person name="Yoshinaga Y."/>
            <person name="Zwiers L.-H."/>
            <person name="Turgeon B."/>
            <person name="Goodwin S."/>
            <person name="Spatafora J."/>
            <person name="Crous P."/>
            <person name="Grigoriev I."/>
        </authorList>
    </citation>
    <scope>NUCLEOTIDE SEQUENCE</scope>
    <source>
        <strain evidence="4">CBS 101060</strain>
    </source>
</reference>
<evidence type="ECO:0000259" key="3">
    <source>
        <dbReference type="Pfam" id="PF24521"/>
    </source>
</evidence>
<dbReference type="Proteomes" id="UP000799429">
    <property type="component" value="Unassembled WGS sequence"/>
</dbReference>
<dbReference type="EMBL" id="MU006118">
    <property type="protein sequence ID" value="KAF2834507.1"/>
    <property type="molecule type" value="Genomic_DNA"/>
</dbReference>
<accession>A0A9P4VMB6</accession>
<comment type="caution">
    <text evidence="4">The sequence shown here is derived from an EMBL/GenBank/DDBJ whole genome shotgun (WGS) entry which is preliminary data.</text>
</comment>
<dbReference type="PANTHER" id="PTHR24149:SF14">
    <property type="entry name" value="ANKYRIN REPEAT DOMAIN 12"/>
    <property type="match status" value="1"/>
</dbReference>
<dbReference type="SUPFAM" id="SSF48403">
    <property type="entry name" value="Ankyrin repeat"/>
    <property type="match status" value="1"/>
</dbReference>
<feature type="compositionally biased region" description="Basic and acidic residues" evidence="2">
    <location>
        <begin position="205"/>
        <end position="231"/>
    </location>
</feature>
<dbReference type="Pfam" id="PF12796">
    <property type="entry name" value="Ank_2"/>
    <property type="match status" value="1"/>
</dbReference>